<feature type="domain" description="HTH arsR-type" evidence="5">
    <location>
        <begin position="255"/>
        <end position="326"/>
    </location>
</feature>
<dbReference type="EMBL" id="JBHUHF010000001">
    <property type="protein sequence ID" value="MFD2024433.1"/>
    <property type="molecule type" value="Genomic_DNA"/>
</dbReference>
<dbReference type="PANTHER" id="PTHR43132:SF8">
    <property type="entry name" value="HTH-TYPE TRANSCRIPTIONAL REGULATOR KMTR"/>
    <property type="match status" value="1"/>
</dbReference>
<dbReference type="InterPro" id="IPR036390">
    <property type="entry name" value="WH_DNA-bd_sf"/>
</dbReference>
<dbReference type="Pfam" id="PF19361">
    <property type="entry name" value="DUF5937"/>
    <property type="match status" value="1"/>
</dbReference>
<gene>
    <name evidence="6" type="ORF">ACFSL2_02815</name>
</gene>
<keyword evidence="7" id="KW-1185">Reference proteome</keyword>
<evidence type="ECO:0000256" key="1">
    <source>
        <dbReference type="ARBA" id="ARBA00023015"/>
    </source>
</evidence>
<sequence length="344" mass="37151">MALSIEISTADLAGTRFAVSPLAETISGLQQLAQPAPSSRVKRWAAWAREELAHQPLRLAAAWPLLVNGRPSWPQFLLPAPATTRTSIDDDLEAMLQTTPRDVIENLQRVFGPDLPPAARELADAPGERLAVVAAELRAAHDRLVRPHWARIQALLETDIAHRAARLTSGGAARLFADLHRDVVWSDDHLTVLTDQRDAAAARGGLVLLPVALGADRVIVKRNTTTWTTLRYPCRGIAALDGVVYQLPAPDNTIQLLGRSKATLLRALTSPATTTDLARELGTTASAVAQHLTVLRANGLVDRRRHGRRVIYTTAPLGRALLDVGGRDTNAPRAAPEEVSDGLD</sequence>
<dbReference type="SMART" id="SM00418">
    <property type="entry name" value="HTH_ARSR"/>
    <property type="match status" value="1"/>
</dbReference>
<dbReference type="CDD" id="cd00090">
    <property type="entry name" value="HTH_ARSR"/>
    <property type="match status" value="1"/>
</dbReference>
<dbReference type="InterPro" id="IPR051011">
    <property type="entry name" value="Metal_resp_trans_reg"/>
</dbReference>
<keyword evidence="3" id="KW-0804">Transcription</keyword>
<dbReference type="PANTHER" id="PTHR43132">
    <property type="entry name" value="ARSENICAL RESISTANCE OPERON REPRESSOR ARSR-RELATED"/>
    <property type="match status" value="1"/>
</dbReference>
<comment type="caution">
    <text evidence="6">The sequence shown here is derived from an EMBL/GenBank/DDBJ whole genome shotgun (WGS) entry which is preliminary data.</text>
</comment>
<evidence type="ECO:0000256" key="2">
    <source>
        <dbReference type="ARBA" id="ARBA00023125"/>
    </source>
</evidence>
<dbReference type="Proteomes" id="UP001597338">
    <property type="component" value="Unassembled WGS sequence"/>
</dbReference>
<dbReference type="InterPro" id="IPR011991">
    <property type="entry name" value="ArsR-like_HTH"/>
</dbReference>
<name>A0ABW4V3M1_9MICO</name>
<dbReference type="SUPFAM" id="SSF46785">
    <property type="entry name" value="Winged helix' DNA-binding domain"/>
    <property type="match status" value="1"/>
</dbReference>
<evidence type="ECO:0000259" key="5">
    <source>
        <dbReference type="SMART" id="SM00418"/>
    </source>
</evidence>
<evidence type="ECO:0000256" key="3">
    <source>
        <dbReference type="ARBA" id="ARBA00023163"/>
    </source>
</evidence>
<dbReference type="InterPro" id="IPR036388">
    <property type="entry name" value="WH-like_DNA-bd_sf"/>
</dbReference>
<evidence type="ECO:0000313" key="7">
    <source>
        <dbReference type="Proteomes" id="UP001597338"/>
    </source>
</evidence>
<dbReference type="Pfam" id="PF12840">
    <property type="entry name" value="HTH_20"/>
    <property type="match status" value="1"/>
</dbReference>
<dbReference type="InterPro" id="IPR045981">
    <property type="entry name" value="DUF5937"/>
</dbReference>
<dbReference type="Gene3D" id="1.10.10.10">
    <property type="entry name" value="Winged helix-like DNA-binding domain superfamily/Winged helix DNA-binding domain"/>
    <property type="match status" value="1"/>
</dbReference>
<accession>A0ABW4V3M1</accession>
<organism evidence="6 7">
    <name type="scientific">Promicromonospora aerolata</name>
    <dbReference type="NCBI Taxonomy" id="195749"/>
    <lineage>
        <taxon>Bacteria</taxon>
        <taxon>Bacillati</taxon>
        <taxon>Actinomycetota</taxon>
        <taxon>Actinomycetes</taxon>
        <taxon>Micrococcales</taxon>
        <taxon>Promicromonosporaceae</taxon>
        <taxon>Promicromonospora</taxon>
    </lineage>
</organism>
<feature type="region of interest" description="Disordered" evidence="4">
    <location>
        <begin position="325"/>
        <end position="344"/>
    </location>
</feature>
<protein>
    <submittedName>
        <fullName evidence="6">DUF5937 family protein</fullName>
    </submittedName>
</protein>
<dbReference type="RefSeq" id="WP_377196374.1">
    <property type="nucleotide sequence ID" value="NZ_JBHUHF010000001.1"/>
</dbReference>
<reference evidence="7" key="1">
    <citation type="journal article" date="2019" name="Int. J. Syst. Evol. Microbiol.">
        <title>The Global Catalogue of Microorganisms (GCM) 10K type strain sequencing project: providing services to taxonomists for standard genome sequencing and annotation.</title>
        <authorList>
            <consortium name="The Broad Institute Genomics Platform"/>
            <consortium name="The Broad Institute Genome Sequencing Center for Infectious Disease"/>
            <person name="Wu L."/>
            <person name="Ma J."/>
        </authorList>
    </citation>
    <scope>NUCLEOTIDE SEQUENCE [LARGE SCALE GENOMIC DNA]</scope>
    <source>
        <strain evidence="7">CCM 7043</strain>
    </source>
</reference>
<keyword evidence="2" id="KW-0238">DNA-binding</keyword>
<proteinExistence type="predicted"/>
<evidence type="ECO:0000313" key="6">
    <source>
        <dbReference type="EMBL" id="MFD2024433.1"/>
    </source>
</evidence>
<dbReference type="InterPro" id="IPR001845">
    <property type="entry name" value="HTH_ArsR_DNA-bd_dom"/>
</dbReference>
<keyword evidence="1" id="KW-0805">Transcription regulation</keyword>
<evidence type="ECO:0000256" key="4">
    <source>
        <dbReference type="SAM" id="MobiDB-lite"/>
    </source>
</evidence>